<sequence>MPHRPSQPITFCHITRKQPPPPTTSRHVSLTAPNLVSRCRSASRCVTTPTPRISSIPHSREFTPCASPVPDTSLTPISSSALATVPLANKTSPR</sequence>
<gene>
    <name evidence="2" type="ORF">Sjap_016637</name>
</gene>
<name>A0AAP0IM90_9MAGN</name>
<protein>
    <submittedName>
        <fullName evidence="2">Uncharacterized protein</fullName>
    </submittedName>
</protein>
<evidence type="ECO:0000313" key="3">
    <source>
        <dbReference type="Proteomes" id="UP001417504"/>
    </source>
</evidence>
<keyword evidence="3" id="KW-1185">Reference proteome</keyword>
<organism evidence="2 3">
    <name type="scientific">Stephania japonica</name>
    <dbReference type="NCBI Taxonomy" id="461633"/>
    <lineage>
        <taxon>Eukaryota</taxon>
        <taxon>Viridiplantae</taxon>
        <taxon>Streptophyta</taxon>
        <taxon>Embryophyta</taxon>
        <taxon>Tracheophyta</taxon>
        <taxon>Spermatophyta</taxon>
        <taxon>Magnoliopsida</taxon>
        <taxon>Ranunculales</taxon>
        <taxon>Menispermaceae</taxon>
        <taxon>Menispermoideae</taxon>
        <taxon>Cissampelideae</taxon>
        <taxon>Stephania</taxon>
    </lineage>
</organism>
<proteinExistence type="predicted"/>
<feature type="region of interest" description="Disordered" evidence="1">
    <location>
        <begin position="1"/>
        <end position="28"/>
    </location>
</feature>
<reference evidence="2 3" key="1">
    <citation type="submission" date="2024-01" db="EMBL/GenBank/DDBJ databases">
        <title>Genome assemblies of Stephania.</title>
        <authorList>
            <person name="Yang L."/>
        </authorList>
    </citation>
    <scope>NUCLEOTIDE SEQUENCE [LARGE SCALE GENOMIC DNA]</scope>
    <source>
        <strain evidence="2">QJT</strain>
        <tissue evidence="2">Leaf</tissue>
    </source>
</reference>
<accession>A0AAP0IM90</accession>
<dbReference type="Proteomes" id="UP001417504">
    <property type="component" value="Unassembled WGS sequence"/>
</dbReference>
<dbReference type="EMBL" id="JBBNAE010000006">
    <property type="protein sequence ID" value="KAK9117690.1"/>
    <property type="molecule type" value="Genomic_DNA"/>
</dbReference>
<comment type="caution">
    <text evidence="2">The sequence shown here is derived from an EMBL/GenBank/DDBJ whole genome shotgun (WGS) entry which is preliminary data.</text>
</comment>
<evidence type="ECO:0000256" key="1">
    <source>
        <dbReference type="SAM" id="MobiDB-lite"/>
    </source>
</evidence>
<evidence type="ECO:0000313" key="2">
    <source>
        <dbReference type="EMBL" id="KAK9117690.1"/>
    </source>
</evidence>
<dbReference type="AlphaFoldDB" id="A0AAP0IM90"/>